<feature type="binding site" evidence="9">
    <location>
        <position position="87"/>
    </location>
    <ligand>
        <name>1-deoxy-D-xylulose 5-phosphate</name>
        <dbReference type="ChEBI" id="CHEBI:57792"/>
    </ligand>
</feature>
<evidence type="ECO:0000259" key="10">
    <source>
        <dbReference type="Pfam" id="PF02670"/>
    </source>
</evidence>
<keyword evidence="5 9" id="KW-0560">Oxidoreductase</keyword>
<dbReference type="InterPro" id="IPR003821">
    <property type="entry name" value="DXP_reductoisomerase"/>
</dbReference>
<dbReference type="Proteomes" id="UP000070080">
    <property type="component" value="Unassembled WGS sequence"/>
</dbReference>
<dbReference type="PATRIC" id="fig|1497955.3.peg.879"/>
<evidence type="ECO:0000256" key="6">
    <source>
        <dbReference type="ARBA" id="ARBA00023211"/>
    </source>
</evidence>
<dbReference type="GO" id="GO:0051484">
    <property type="term" value="P:isopentenyl diphosphate biosynthetic process, methylerythritol 4-phosphate pathway involved in terpenoid biosynthetic process"/>
    <property type="evidence" value="ECO:0007669"/>
    <property type="project" value="TreeGrafter"/>
</dbReference>
<evidence type="ECO:0000259" key="12">
    <source>
        <dbReference type="Pfam" id="PF13288"/>
    </source>
</evidence>
<gene>
    <name evidence="9" type="primary">dxr</name>
    <name evidence="13" type="ORF">HMPREF1872_00908</name>
</gene>
<feature type="binding site" evidence="9">
    <location>
        <position position="180"/>
    </location>
    <ligand>
        <name>1-deoxy-D-xylulose 5-phosphate</name>
        <dbReference type="ChEBI" id="CHEBI:57792"/>
    </ligand>
</feature>
<dbReference type="EC" id="1.1.1.267" evidence="9"/>
<dbReference type="STRING" id="1497955.HMPREF1872_00908"/>
<keyword evidence="7 9" id="KW-0414">Isoprene biosynthesis</keyword>
<feature type="binding site" evidence="9">
    <location>
        <position position="174"/>
    </location>
    <ligand>
        <name>1-deoxy-D-xylulose 5-phosphate</name>
        <dbReference type="ChEBI" id="CHEBI:57792"/>
    </ligand>
</feature>
<feature type="binding site" evidence="9">
    <location>
        <position position="138"/>
    </location>
    <ligand>
        <name>1-deoxy-D-xylulose 5-phosphate</name>
        <dbReference type="ChEBI" id="CHEBI:57792"/>
    </ligand>
</feature>
<dbReference type="PIRSF" id="PIRSF006205">
    <property type="entry name" value="Dxp_reductismrs"/>
    <property type="match status" value="1"/>
</dbReference>
<protein>
    <recommendedName>
        <fullName evidence="9">1-deoxy-D-xylulose 5-phosphate reductoisomerase</fullName>
        <shortName evidence="9">DXP reductoisomerase</shortName>
        <ecNumber evidence="9">1.1.1.267</ecNumber>
    </recommendedName>
    <alternativeName>
        <fullName evidence="9">1-deoxyxylulose-5-phosphate reductoisomerase</fullName>
    </alternativeName>
    <alternativeName>
        <fullName evidence="9">2-C-methyl-D-erythritol 4-phosphate synthase</fullName>
    </alternativeName>
</protein>
<feature type="binding site" evidence="9">
    <location>
        <position position="113"/>
    </location>
    <ligand>
        <name>1-deoxy-D-xylulose 5-phosphate</name>
        <dbReference type="ChEBI" id="CHEBI:57792"/>
    </ligand>
</feature>
<keyword evidence="9" id="KW-0460">Magnesium</keyword>
<feature type="binding site" evidence="9">
    <location>
        <position position="183"/>
    </location>
    <ligand>
        <name>Mn(2+)</name>
        <dbReference type="ChEBI" id="CHEBI:29035"/>
    </ligand>
</feature>
<dbReference type="NCBIfam" id="TIGR00243">
    <property type="entry name" value="Dxr"/>
    <property type="match status" value="1"/>
</dbReference>
<dbReference type="HAMAP" id="MF_00183">
    <property type="entry name" value="DXP_reductoisom"/>
    <property type="match status" value="1"/>
</dbReference>
<keyword evidence="14" id="KW-1185">Reference proteome</keyword>
<dbReference type="SUPFAM" id="SSF51735">
    <property type="entry name" value="NAD(P)-binding Rossmann-fold domains"/>
    <property type="match status" value="1"/>
</dbReference>
<feature type="domain" description="1-deoxy-D-xylulose 5-phosphate reductoisomerase C-terminal" evidence="11">
    <location>
        <begin position="108"/>
        <end position="191"/>
    </location>
</feature>
<dbReference type="PANTHER" id="PTHR30525:SF0">
    <property type="entry name" value="1-DEOXY-D-XYLULOSE 5-PHOSPHATE REDUCTOISOMERASE, CHLOROPLASTIC"/>
    <property type="match status" value="1"/>
</dbReference>
<feature type="binding site" evidence="9">
    <location>
        <position position="161"/>
    </location>
    <ligand>
        <name>1-deoxy-D-xylulose 5-phosphate</name>
        <dbReference type="ChEBI" id="CHEBI:57792"/>
    </ligand>
</feature>
<comment type="cofactor">
    <cofactor evidence="9">
        <name>Mg(2+)</name>
        <dbReference type="ChEBI" id="CHEBI:18420"/>
    </cofactor>
    <cofactor evidence="9">
        <name>Mn(2+)</name>
        <dbReference type="ChEBI" id="CHEBI:29035"/>
    </cofactor>
</comment>
<comment type="pathway">
    <text evidence="1 9">Isoprenoid biosynthesis; isopentenyl diphosphate biosynthesis via DXP pathway; isopentenyl diphosphate from 1-deoxy-D-xylulose 5-phosphate: step 1/6.</text>
</comment>
<accession>A0A133YA74</accession>
<dbReference type="GO" id="GO:0016853">
    <property type="term" value="F:isomerase activity"/>
    <property type="evidence" value="ECO:0007669"/>
    <property type="project" value="UniProtKB-KW"/>
</dbReference>
<sequence length="352" mass="38468">MEFKPLAVALCTEDKNLQADFNSNLANSLAKLSDAYKGPDVFLGEDAACKLVAYDCDLAVGAIIGLAGLAPNLAFLEAGVDLALANKESIVCASYLLDQAMAKSKAIILPVDSEHAAISECLKAGERSDFKRIWLTASGGPFRTWEAANIALATKEEALKHPTWQMGAKITIDSATMMNKGLEMIEAAYLFKVKADDIQVVVHPQSIIHSAVEWQDGQVTAEMSFPNMEAPIKAAIFYPNKLEGLTEPFNFFDERARNLTFYPPDFNKFPCLALAKSAMIEGGIAPLVLNAANEAAVQCFLHDQIRLGQIATSVEAALDDCRKLNINQVHDLAELLALDQKYRNFVRNYLHV</sequence>
<evidence type="ECO:0000256" key="3">
    <source>
        <dbReference type="ARBA" id="ARBA00022723"/>
    </source>
</evidence>
<feature type="binding site" evidence="9">
    <location>
        <position position="88"/>
    </location>
    <ligand>
        <name>NADPH</name>
        <dbReference type="ChEBI" id="CHEBI:57783"/>
    </ligand>
</feature>
<proteinExistence type="inferred from homology"/>
<comment type="function">
    <text evidence="9">Catalyzes the NADPH-dependent rearrangement and reduction of 1-deoxy-D-xylulose-5-phosphate (DXP) to 2-C-methyl-D-erythritol 4-phosphate (MEP).</text>
</comment>
<dbReference type="UniPathway" id="UPA00056">
    <property type="reaction ID" value="UER00092"/>
</dbReference>
<evidence type="ECO:0000256" key="2">
    <source>
        <dbReference type="ARBA" id="ARBA00006825"/>
    </source>
</evidence>
<evidence type="ECO:0000256" key="1">
    <source>
        <dbReference type="ARBA" id="ARBA00005094"/>
    </source>
</evidence>
<dbReference type="SUPFAM" id="SSF55347">
    <property type="entry name" value="Glyceraldehyde-3-phosphate dehydrogenase-like, C-terminal domain"/>
    <property type="match status" value="1"/>
</dbReference>
<reference evidence="14" key="1">
    <citation type="submission" date="2016-01" db="EMBL/GenBank/DDBJ databases">
        <authorList>
            <person name="Mitreva M."/>
            <person name="Pepin K.H."/>
            <person name="Mihindukulasuriya K.A."/>
            <person name="Fulton R."/>
            <person name="Fronick C."/>
            <person name="O'Laughlin M."/>
            <person name="Miner T."/>
            <person name="Herter B."/>
            <person name="Rosa B.A."/>
            <person name="Cordes M."/>
            <person name="Tomlinson C."/>
            <person name="Wollam A."/>
            <person name="Palsikar V.B."/>
            <person name="Mardis E.R."/>
            <person name="Wilson R.K."/>
        </authorList>
    </citation>
    <scope>NUCLEOTIDE SEQUENCE [LARGE SCALE GENOMIC DNA]</scope>
    <source>
        <strain evidence="14">KA00274</strain>
    </source>
</reference>
<dbReference type="Gene3D" id="1.10.1740.10">
    <property type="match status" value="1"/>
</dbReference>
<dbReference type="InterPro" id="IPR036291">
    <property type="entry name" value="NAD(P)-bd_dom_sf"/>
</dbReference>
<feature type="domain" description="DXP reductoisomerase C-terminal" evidence="12">
    <location>
        <begin position="223"/>
        <end position="344"/>
    </location>
</feature>
<evidence type="ECO:0000256" key="9">
    <source>
        <dbReference type="HAMAP-Rule" id="MF_00183"/>
    </source>
</evidence>
<dbReference type="SUPFAM" id="SSF69055">
    <property type="entry name" value="1-deoxy-D-xylulose-5-phosphate reductoisomerase, C-terminal domain"/>
    <property type="match status" value="1"/>
</dbReference>
<dbReference type="InterPro" id="IPR013512">
    <property type="entry name" value="DXP_reductoisomerase_N"/>
</dbReference>
<dbReference type="EMBL" id="LSCV01000031">
    <property type="protein sequence ID" value="KXB40098.1"/>
    <property type="molecule type" value="Genomic_DNA"/>
</dbReference>
<dbReference type="Pfam" id="PF13288">
    <property type="entry name" value="DXPR_C"/>
    <property type="match status" value="1"/>
</dbReference>
<evidence type="ECO:0000313" key="13">
    <source>
        <dbReference type="EMBL" id="KXB40098.1"/>
    </source>
</evidence>
<organism evidence="13 14">
    <name type="scientific">Amygdalobacter nucleatus</name>
    <dbReference type="NCBI Taxonomy" id="3029274"/>
    <lineage>
        <taxon>Bacteria</taxon>
        <taxon>Bacillati</taxon>
        <taxon>Bacillota</taxon>
        <taxon>Clostridia</taxon>
        <taxon>Eubacteriales</taxon>
        <taxon>Oscillospiraceae</taxon>
        <taxon>Amygdalobacter</taxon>
    </lineage>
</organism>
<feature type="binding site" evidence="9">
    <location>
        <position position="114"/>
    </location>
    <ligand>
        <name>Mn(2+)</name>
        <dbReference type="ChEBI" id="CHEBI:29035"/>
    </ligand>
</feature>
<feature type="binding site" evidence="9">
    <location>
        <position position="114"/>
    </location>
    <ligand>
        <name>1-deoxy-D-xylulose 5-phosphate</name>
        <dbReference type="ChEBI" id="CHEBI:57792"/>
    </ligand>
</feature>
<evidence type="ECO:0000313" key="14">
    <source>
        <dbReference type="Proteomes" id="UP000070080"/>
    </source>
</evidence>
<evidence type="ECO:0000256" key="5">
    <source>
        <dbReference type="ARBA" id="ARBA00023002"/>
    </source>
</evidence>
<keyword evidence="3 9" id="KW-0479">Metal-binding</keyword>
<comment type="caution">
    <text evidence="13">The sequence shown here is derived from an EMBL/GenBank/DDBJ whole genome shotgun (WGS) entry which is preliminary data.</text>
</comment>
<keyword evidence="13" id="KW-0413">Isomerase</keyword>
<dbReference type="GO" id="GO:0030604">
    <property type="term" value="F:1-deoxy-D-xylulose-5-phosphate reductoisomerase activity"/>
    <property type="evidence" value="ECO:0007669"/>
    <property type="project" value="UniProtKB-UniRule"/>
</dbReference>
<keyword evidence="4 9" id="KW-0521">NADP</keyword>
<dbReference type="Gene3D" id="3.40.50.720">
    <property type="entry name" value="NAD(P)-binding Rossmann-like Domain"/>
    <property type="match status" value="1"/>
</dbReference>
<evidence type="ECO:0000259" key="11">
    <source>
        <dbReference type="Pfam" id="PF08436"/>
    </source>
</evidence>
<feature type="binding site" evidence="9">
    <location>
        <position position="183"/>
    </location>
    <ligand>
        <name>1-deoxy-D-xylulose 5-phosphate</name>
        <dbReference type="ChEBI" id="CHEBI:57792"/>
    </ligand>
</feature>
<dbReference type="PANTHER" id="PTHR30525">
    <property type="entry name" value="1-DEOXY-D-XYLULOSE 5-PHOSPHATE REDUCTOISOMERASE"/>
    <property type="match status" value="1"/>
</dbReference>
<feature type="binding site" evidence="9">
    <location>
        <position position="86"/>
    </location>
    <ligand>
        <name>NADPH</name>
        <dbReference type="ChEBI" id="CHEBI:57783"/>
    </ligand>
</feature>
<dbReference type="Pfam" id="PF02670">
    <property type="entry name" value="DXP_reductoisom"/>
    <property type="match status" value="1"/>
</dbReference>
<name>A0A133YA74_9FIRM</name>
<evidence type="ECO:0000256" key="8">
    <source>
        <dbReference type="ARBA" id="ARBA00048543"/>
    </source>
</evidence>
<feature type="domain" description="1-deoxy-D-xylulose 5-phosphate reductoisomerase N-terminal" evidence="10">
    <location>
        <begin position="28"/>
        <end position="93"/>
    </location>
</feature>
<feature type="binding site" evidence="9">
    <location>
        <position position="112"/>
    </location>
    <ligand>
        <name>Mn(2+)</name>
        <dbReference type="ChEBI" id="CHEBI:29035"/>
    </ligand>
</feature>
<feature type="binding site" evidence="9">
    <location>
        <position position="179"/>
    </location>
    <ligand>
        <name>1-deoxy-D-xylulose 5-phosphate</name>
        <dbReference type="ChEBI" id="CHEBI:57792"/>
    </ligand>
</feature>
<dbReference type="InterPro" id="IPR036169">
    <property type="entry name" value="DXPR_C_sf"/>
</dbReference>
<dbReference type="Pfam" id="PF08436">
    <property type="entry name" value="DXP_redisom_C"/>
    <property type="match status" value="1"/>
</dbReference>
<dbReference type="InterPro" id="IPR013644">
    <property type="entry name" value="DXP_reductoisomerase_C"/>
</dbReference>
<dbReference type="GO" id="GO:0030145">
    <property type="term" value="F:manganese ion binding"/>
    <property type="evidence" value="ECO:0007669"/>
    <property type="project" value="TreeGrafter"/>
</dbReference>
<comment type="caution">
    <text evidence="9">Lacks conserved residue(s) required for the propagation of feature annotation.</text>
</comment>
<dbReference type="InterPro" id="IPR026877">
    <property type="entry name" value="DXPR_C"/>
</dbReference>
<dbReference type="AlphaFoldDB" id="A0A133YA74"/>
<dbReference type="GO" id="GO:0070402">
    <property type="term" value="F:NADPH binding"/>
    <property type="evidence" value="ECO:0007669"/>
    <property type="project" value="InterPro"/>
</dbReference>
<keyword evidence="6 9" id="KW-0464">Manganese</keyword>
<evidence type="ECO:0000256" key="7">
    <source>
        <dbReference type="ARBA" id="ARBA00023229"/>
    </source>
</evidence>
<comment type="catalytic activity">
    <reaction evidence="8">
        <text>2-C-methyl-D-erythritol 4-phosphate + NADP(+) = 1-deoxy-D-xylulose 5-phosphate + NADPH + H(+)</text>
        <dbReference type="Rhea" id="RHEA:13717"/>
        <dbReference type="ChEBI" id="CHEBI:15378"/>
        <dbReference type="ChEBI" id="CHEBI:57783"/>
        <dbReference type="ChEBI" id="CHEBI:57792"/>
        <dbReference type="ChEBI" id="CHEBI:58262"/>
        <dbReference type="ChEBI" id="CHEBI:58349"/>
        <dbReference type="EC" id="1.1.1.267"/>
    </reaction>
    <physiologicalReaction direction="right-to-left" evidence="8">
        <dbReference type="Rhea" id="RHEA:13719"/>
    </physiologicalReaction>
</comment>
<comment type="similarity">
    <text evidence="2 9">Belongs to the DXR family.</text>
</comment>
<feature type="binding site" evidence="9">
    <location>
        <position position="167"/>
    </location>
    <ligand>
        <name>NADPH</name>
        <dbReference type="ChEBI" id="CHEBI:57783"/>
    </ligand>
</feature>
<evidence type="ECO:0000256" key="4">
    <source>
        <dbReference type="ARBA" id="ARBA00022857"/>
    </source>
</evidence>